<dbReference type="RefSeq" id="WP_212215166.1">
    <property type="nucleotide sequence ID" value="NZ_JAGUCO010000003.1"/>
</dbReference>
<dbReference type="EMBL" id="JAGUCO010000003">
    <property type="protein sequence ID" value="MBS2097983.1"/>
    <property type="molecule type" value="Genomic_DNA"/>
</dbReference>
<evidence type="ECO:0000313" key="3">
    <source>
        <dbReference type="Proteomes" id="UP000708576"/>
    </source>
</evidence>
<feature type="domain" description="Carrier" evidence="1">
    <location>
        <begin position="14"/>
        <end position="74"/>
    </location>
</feature>
<evidence type="ECO:0000259" key="1">
    <source>
        <dbReference type="Pfam" id="PF00550"/>
    </source>
</evidence>
<dbReference type="Pfam" id="PF00550">
    <property type="entry name" value="PP-binding"/>
    <property type="match status" value="1"/>
</dbReference>
<sequence>MNAKAIRRNLYKVLRKTGVPKSRISEEASFRDELFVDDLDMNCFLFYLETKFDLDIKNDEVVQLTSVKSTIDYLQRHCA</sequence>
<dbReference type="InterPro" id="IPR036736">
    <property type="entry name" value="ACP-like_sf"/>
</dbReference>
<dbReference type="Gene3D" id="1.10.1200.10">
    <property type="entry name" value="ACP-like"/>
    <property type="match status" value="1"/>
</dbReference>
<protein>
    <submittedName>
        <fullName evidence="2">Acyl carrier protein</fullName>
    </submittedName>
</protein>
<organism evidence="2 3">
    <name type="scientific">Carboxylicivirga linearis</name>
    <dbReference type="NCBI Taxonomy" id="1628157"/>
    <lineage>
        <taxon>Bacteria</taxon>
        <taxon>Pseudomonadati</taxon>
        <taxon>Bacteroidota</taxon>
        <taxon>Bacteroidia</taxon>
        <taxon>Marinilabiliales</taxon>
        <taxon>Marinilabiliaceae</taxon>
        <taxon>Carboxylicivirga</taxon>
    </lineage>
</organism>
<dbReference type="SUPFAM" id="SSF47336">
    <property type="entry name" value="ACP-like"/>
    <property type="match status" value="1"/>
</dbReference>
<dbReference type="InterPro" id="IPR009081">
    <property type="entry name" value="PP-bd_ACP"/>
</dbReference>
<keyword evidence="3" id="KW-1185">Reference proteome</keyword>
<proteinExistence type="predicted"/>
<name>A0ABS5JSV0_9BACT</name>
<gene>
    <name evidence="2" type="ORF">KEM10_06790</name>
</gene>
<evidence type="ECO:0000313" key="2">
    <source>
        <dbReference type="EMBL" id="MBS2097983.1"/>
    </source>
</evidence>
<dbReference type="Proteomes" id="UP000708576">
    <property type="component" value="Unassembled WGS sequence"/>
</dbReference>
<accession>A0ABS5JSV0</accession>
<reference evidence="2 3" key="1">
    <citation type="journal article" date="2015" name="Int. J. Syst. Evol. Microbiol.">
        <title>Carboxylicivirga linearis sp. nov., isolated from a sea cucumber culture pond.</title>
        <authorList>
            <person name="Wang F.Q."/>
            <person name="Zhou Y.X."/>
            <person name="Lin X.Z."/>
            <person name="Chen G.J."/>
            <person name="Du Z.J."/>
        </authorList>
    </citation>
    <scope>NUCLEOTIDE SEQUENCE [LARGE SCALE GENOMIC DNA]</scope>
    <source>
        <strain evidence="2 3">FB218</strain>
    </source>
</reference>
<comment type="caution">
    <text evidence="2">The sequence shown here is derived from an EMBL/GenBank/DDBJ whole genome shotgun (WGS) entry which is preliminary data.</text>
</comment>